<organism evidence="1 2">
    <name type="scientific">Vaccinium darrowii</name>
    <dbReference type="NCBI Taxonomy" id="229202"/>
    <lineage>
        <taxon>Eukaryota</taxon>
        <taxon>Viridiplantae</taxon>
        <taxon>Streptophyta</taxon>
        <taxon>Embryophyta</taxon>
        <taxon>Tracheophyta</taxon>
        <taxon>Spermatophyta</taxon>
        <taxon>Magnoliopsida</taxon>
        <taxon>eudicotyledons</taxon>
        <taxon>Gunneridae</taxon>
        <taxon>Pentapetalae</taxon>
        <taxon>asterids</taxon>
        <taxon>Ericales</taxon>
        <taxon>Ericaceae</taxon>
        <taxon>Vaccinioideae</taxon>
        <taxon>Vaccinieae</taxon>
        <taxon>Vaccinium</taxon>
    </lineage>
</organism>
<dbReference type="Proteomes" id="UP000828048">
    <property type="component" value="Chromosome 6"/>
</dbReference>
<reference evidence="1 2" key="1">
    <citation type="journal article" date="2021" name="Hortic Res">
        <title>High-quality reference genome and annotation aids understanding of berry development for evergreen blueberry (Vaccinium darrowii).</title>
        <authorList>
            <person name="Yu J."/>
            <person name="Hulse-Kemp A.M."/>
            <person name="Babiker E."/>
            <person name="Staton M."/>
        </authorList>
    </citation>
    <scope>NUCLEOTIDE SEQUENCE [LARGE SCALE GENOMIC DNA]</scope>
    <source>
        <strain evidence="2">cv. NJ 8807/NJ 8810</strain>
        <tissue evidence="1">Young leaf</tissue>
    </source>
</reference>
<evidence type="ECO:0000313" key="1">
    <source>
        <dbReference type="EMBL" id="KAH7836819.1"/>
    </source>
</evidence>
<protein>
    <submittedName>
        <fullName evidence="1">Uncharacterized protein</fullName>
    </submittedName>
</protein>
<sequence>MEITSNNENTEAEKFKAKSWIVLQPPQTRLQKQAPAALRLDQMVVDGKTENTYCIRSSNETPSCRAIPLLSPLVLSPTCSREGEEEQLVIPSARSSGNVDGAMITPPHSPDSEAFPDGLFSFFQMVRTANNMDESIEREYGRGLNPATEKASANV</sequence>
<name>A0ACB7X8B1_9ERIC</name>
<dbReference type="EMBL" id="CM037156">
    <property type="protein sequence ID" value="KAH7836819.1"/>
    <property type="molecule type" value="Genomic_DNA"/>
</dbReference>
<proteinExistence type="predicted"/>
<accession>A0ACB7X8B1</accession>
<evidence type="ECO:0000313" key="2">
    <source>
        <dbReference type="Proteomes" id="UP000828048"/>
    </source>
</evidence>
<comment type="caution">
    <text evidence="1">The sequence shown here is derived from an EMBL/GenBank/DDBJ whole genome shotgun (WGS) entry which is preliminary data.</text>
</comment>
<keyword evidence="2" id="KW-1185">Reference proteome</keyword>
<gene>
    <name evidence="1" type="ORF">Vadar_006059</name>
</gene>